<evidence type="ECO:0000256" key="2">
    <source>
        <dbReference type="ARBA" id="ARBA00022490"/>
    </source>
</evidence>
<evidence type="ECO:0000313" key="5">
    <source>
        <dbReference type="EMBL" id="SDY21321.1"/>
    </source>
</evidence>
<dbReference type="PRINTS" id="PR00107">
    <property type="entry name" value="PHOSPHOCPHPR"/>
</dbReference>
<dbReference type="PROSITE" id="PS51350">
    <property type="entry name" value="PTS_HPR_DOM"/>
    <property type="match status" value="1"/>
</dbReference>
<accession>A0A1H3I0U9</accession>
<keyword evidence="6" id="KW-1185">Reference proteome</keyword>
<dbReference type="OrthoDB" id="9809047at2"/>
<comment type="subcellular location">
    <subcellularLocation>
        <location evidence="1">Cytoplasm</location>
    </subcellularLocation>
</comment>
<evidence type="ECO:0000256" key="3">
    <source>
        <dbReference type="ARBA" id="ARBA00022683"/>
    </source>
</evidence>
<dbReference type="SUPFAM" id="SSF55594">
    <property type="entry name" value="HPr-like"/>
    <property type="match status" value="1"/>
</dbReference>
<dbReference type="GO" id="GO:0009401">
    <property type="term" value="P:phosphoenolpyruvate-dependent sugar phosphotransferase system"/>
    <property type="evidence" value="ECO:0007669"/>
    <property type="project" value="UniProtKB-KW"/>
</dbReference>
<dbReference type="CDD" id="cd00367">
    <property type="entry name" value="PTS-HPr_like"/>
    <property type="match status" value="1"/>
</dbReference>
<dbReference type="Pfam" id="PF00381">
    <property type="entry name" value="PTS-HPr"/>
    <property type="match status" value="1"/>
</dbReference>
<feature type="domain" description="HPr" evidence="4">
    <location>
        <begin position="1"/>
        <end position="82"/>
    </location>
</feature>
<protein>
    <submittedName>
        <fullName evidence="5">Phosphocarrier protein</fullName>
    </submittedName>
</protein>
<dbReference type="eggNOG" id="COG1925">
    <property type="taxonomic scope" value="Bacteria"/>
</dbReference>
<evidence type="ECO:0000256" key="1">
    <source>
        <dbReference type="ARBA" id="ARBA00004496"/>
    </source>
</evidence>
<gene>
    <name evidence="5" type="ORF">SAMN02910414_01037</name>
</gene>
<dbReference type="Gene3D" id="3.30.1340.10">
    <property type="entry name" value="HPr-like"/>
    <property type="match status" value="1"/>
</dbReference>
<name>A0A1H3I0U9_9FIRM</name>
<keyword evidence="3" id="KW-0598">Phosphotransferase system</keyword>
<organism evidence="5 6">
    <name type="scientific">Lachnobacterium bovis DSM 14045</name>
    <dbReference type="NCBI Taxonomy" id="1122142"/>
    <lineage>
        <taxon>Bacteria</taxon>
        <taxon>Bacillati</taxon>
        <taxon>Bacillota</taxon>
        <taxon>Clostridia</taxon>
        <taxon>Lachnospirales</taxon>
        <taxon>Lachnospiraceae</taxon>
        <taxon>Lachnobacterium</taxon>
    </lineage>
</organism>
<dbReference type="PANTHER" id="PTHR33705">
    <property type="entry name" value="PHOSPHOCARRIER PROTEIN HPR"/>
    <property type="match status" value="1"/>
</dbReference>
<dbReference type="PANTHER" id="PTHR33705:SF2">
    <property type="entry name" value="PHOSPHOCARRIER PROTEIN NPR"/>
    <property type="match status" value="1"/>
</dbReference>
<reference evidence="5 6" key="1">
    <citation type="submission" date="2016-10" db="EMBL/GenBank/DDBJ databases">
        <authorList>
            <person name="de Groot N.N."/>
        </authorList>
    </citation>
    <scope>NUCLEOTIDE SEQUENCE [LARGE SCALE GENOMIC DNA]</scope>
    <source>
        <strain evidence="5 6">DSM 14045</strain>
    </source>
</reference>
<dbReference type="InterPro" id="IPR035895">
    <property type="entry name" value="HPr-like_sf"/>
</dbReference>
<dbReference type="STRING" id="1122142.SAMN02910414_01037"/>
<evidence type="ECO:0000313" key="6">
    <source>
        <dbReference type="Proteomes" id="UP000183918"/>
    </source>
</evidence>
<dbReference type="Proteomes" id="UP000183918">
    <property type="component" value="Unassembled WGS sequence"/>
</dbReference>
<dbReference type="RefSeq" id="WP_074716758.1">
    <property type="nucleotide sequence ID" value="NZ_FNPG01000010.1"/>
</dbReference>
<dbReference type="GO" id="GO:0005737">
    <property type="term" value="C:cytoplasm"/>
    <property type="evidence" value="ECO:0007669"/>
    <property type="project" value="UniProtKB-SubCell"/>
</dbReference>
<evidence type="ECO:0000259" key="4">
    <source>
        <dbReference type="PROSITE" id="PS51350"/>
    </source>
</evidence>
<dbReference type="InterPro" id="IPR000032">
    <property type="entry name" value="HPr-like"/>
</dbReference>
<dbReference type="AlphaFoldDB" id="A0A1H3I0U9"/>
<dbReference type="InterPro" id="IPR050399">
    <property type="entry name" value="HPr"/>
</dbReference>
<dbReference type="NCBIfam" id="TIGR01003">
    <property type="entry name" value="PTS_HPr_family"/>
    <property type="match status" value="1"/>
</dbReference>
<sequence length="82" mass="8962">MKKSVIVSNAYENHDNPAAELVQCACTFDCKVEIEHDSVVVNAKSIMGLMAFNPVEGMTVNIITTGVDEEQAINAIEEFLCK</sequence>
<dbReference type="EMBL" id="FNPG01000010">
    <property type="protein sequence ID" value="SDY21321.1"/>
    <property type="molecule type" value="Genomic_DNA"/>
</dbReference>
<keyword evidence="2" id="KW-0963">Cytoplasm</keyword>
<proteinExistence type="predicted"/>